<comment type="subcellular location">
    <subcellularLocation>
        <location evidence="1">Membrane</location>
        <topology evidence="1">Multi-pass membrane protein</topology>
    </subcellularLocation>
</comment>
<dbReference type="InterPro" id="IPR013525">
    <property type="entry name" value="ABC2_TM"/>
</dbReference>
<proteinExistence type="inferred from homology"/>
<dbReference type="FunFam" id="3.40.50.300:FF:000881">
    <property type="entry name" value="ABC multidrug transporter A-1"/>
    <property type="match status" value="1"/>
</dbReference>
<keyword evidence="5" id="KW-0547">Nucleotide-binding</keyword>
<dbReference type="SMART" id="SM00382">
    <property type="entry name" value="AAA"/>
    <property type="match status" value="2"/>
</dbReference>
<evidence type="ECO:0000256" key="3">
    <source>
        <dbReference type="ARBA" id="ARBA00022448"/>
    </source>
</evidence>
<feature type="transmembrane region" description="Helical" evidence="10">
    <location>
        <begin position="1136"/>
        <end position="1155"/>
    </location>
</feature>
<dbReference type="InterPro" id="IPR043926">
    <property type="entry name" value="ABCG_dom"/>
</dbReference>
<feature type="transmembrane region" description="Helical" evidence="10">
    <location>
        <begin position="460"/>
        <end position="484"/>
    </location>
</feature>
<dbReference type="InterPro" id="IPR029481">
    <property type="entry name" value="ABC_trans_N"/>
</dbReference>
<evidence type="ECO:0000259" key="11">
    <source>
        <dbReference type="PROSITE" id="PS50893"/>
    </source>
</evidence>
<dbReference type="InterPro" id="IPR003439">
    <property type="entry name" value="ABC_transporter-like_ATP-bd"/>
</dbReference>
<evidence type="ECO:0000256" key="4">
    <source>
        <dbReference type="ARBA" id="ARBA00022692"/>
    </source>
</evidence>
<dbReference type="InterPro" id="IPR027417">
    <property type="entry name" value="P-loop_NTPase"/>
</dbReference>
<evidence type="ECO:0000313" key="12">
    <source>
        <dbReference type="EMBL" id="KAF2250153.1"/>
    </source>
</evidence>
<feature type="transmembrane region" description="Helical" evidence="10">
    <location>
        <begin position="539"/>
        <end position="561"/>
    </location>
</feature>
<dbReference type="Proteomes" id="UP000800094">
    <property type="component" value="Unassembled WGS sequence"/>
</dbReference>
<dbReference type="GeneID" id="54588851"/>
<feature type="transmembrane region" description="Helical" evidence="10">
    <location>
        <begin position="1210"/>
        <end position="1236"/>
    </location>
</feature>
<feature type="transmembrane region" description="Helical" evidence="10">
    <location>
        <begin position="604"/>
        <end position="623"/>
    </location>
</feature>
<dbReference type="CDD" id="cd03233">
    <property type="entry name" value="ABCG_PDR_domain1"/>
    <property type="match status" value="1"/>
</dbReference>
<feature type="transmembrane region" description="Helical" evidence="10">
    <location>
        <begin position="709"/>
        <end position="730"/>
    </location>
</feature>
<keyword evidence="3" id="KW-0813">Transport</keyword>
<dbReference type="CDD" id="cd03232">
    <property type="entry name" value="ABCG_PDR_domain2"/>
    <property type="match status" value="1"/>
</dbReference>
<dbReference type="Gene3D" id="3.40.50.300">
    <property type="entry name" value="P-loop containing nucleotide triphosphate hydrolases"/>
    <property type="match status" value="2"/>
</dbReference>
<feature type="domain" description="ABC transporter" evidence="11">
    <location>
        <begin position="96"/>
        <end position="351"/>
    </location>
</feature>
<dbReference type="OrthoDB" id="245989at2759"/>
<dbReference type="GO" id="GO:0016887">
    <property type="term" value="F:ATP hydrolysis activity"/>
    <property type="evidence" value="ECO:0007669"/>
    <property type="project" value="InterPro"/>
</dbReference>
<dbReference type="Pfam" id="PF19055">
    <property type="entry name" value="ABC2_membrane_7"/>
    <property type="match status" value="1"/>
</dbReference>
<dbReference type="Pfam" id="PF01061">
    <property type="entry name" value="ABC2_membrane"/>
    <property type="match status" value="2"/>
</dbReference>
<accession>A0A6A6IKY5</accession>
<feature type="transmembrane region" description="Helical" evidence="10">
    <location>
        <begin position="573"/>
        <end position="592"/>
    </location>
</feature>
<evidence type="ECO:0000256" key="10">
    <source>
        <dbReference type="SAM" id="Phobius"/>
    </source>
</evidence>
<dbReference type="GO" id="GO:0140359">
    <property type="term" value="F:ABC-type transporter activity"/>
    <property type="evidence" value="ECO:0007669"/>
    <property type="project" value="InterPro"/>
</dbReference>
<dbReference type="InterPro" id="IPR003593">
    <property type="entry name" value="AAA+_ATPase"/>
</dbReference>
<evidence type="ECO:0000256" key="9">
    <source>
        <dbReference type="SAM" id="MobiDB-lite"/>
    </source>
</evidence>
<keyword evidence="13" id="KW-1185">Reference proteome</keyword>
<evidence type="ECO:0000256" key="1">
    <source>
        <dbReference type="ARBA" id="ARBA00004141"/>
    </source>
</evidence>
<feature type="transmembrane region" description="Helical" evidence="10">
    <location>
        <begin position="1167"/>
        <end position="1190"/>
    </location>
</feature>
<feature type="region of interest" description="Disordered" evidence="9">
    <location>
        <begin position="1436"/>
        <end position="1470"/>
    </location>
</feature>
<dbReference type="GO" id="GO:0005524">
    <property type="term" value="F:ATP binding"/>
    <property type="evidence" value="ECO:0007669"/>
    <property type="project" value="UniProtKB-KW"/>
</dbReference>
<dbReference type="GO" id="GO:0016020">
    <property type="term" value="C:membrane"/>
    <property type="evidence" value="ECO:0007669"/>
    <property type="project" value="UniProtKB-SubCell"/>
</dbReference>
<evidence type="ECO:0000256" key="5">
    <source>
        <dbReference type="ARBA" id="ARBA00022741"/>
    </source>
</evidence>
<dbReference type="InterPro" id="IPR010929">
    <property type="entry name" value="PDR_CDR_ABC"/>
</dbReference>
<dbReference type="InterPro" id="IPR034001">
    <property type="entry name" value="ABCG_PDR_1"/>
</dbReference>
<dbReference type="InterPro" id="IPR017871">
    <property type="entry name" value="ABC_transporter-like_CS"/>
</dbReference>
<reference evidence="12" key="1">
    <citation type="journal article" date="2020" name="Stud. Mycol.">
        <title>101 Dothideomycetes genomes: a test case for predicting lifestyles and emergence of pathogens.</title>
        <authorList>
            <person name="Haridas S."/>
            <person name="Albert R."/>
            <person name="Binder M."/>
            <person name="Bloem J."/>
            <person name="Labutti K."/>
            <person name="Salamov A."/>
            <person name="Andreopoulos B."/>
            <person name="Baker S."/>
            <person name="Barry K."/>
            <person name="Bills G."/>
            <person name="Bluhm B."/>
            <person name="Cannon C."/>
            <person name="Castanera R."/>
            <person name="Culley D."/>
            <person name="Daum C."/>
            <person name="Ezra D."/>
            <person name="Gonzalez J."/>
            <person name="Henrissat B."/>
            <person name="Kuo A."/>
            <person name="Liang C."/>
            <person name="Lipzen A."/>
            <person name="Lutzoni F."/>
            <person name="Magnuson J."/>
            <person name="Mondo S."/>
            <person name="Nolan M."/>
            <person name="Ohm R."/>
            <person name="Pangilinan J."/>
            <person name="Park H.-J."/>
            <person name="Ramirez L."/>
            <person name="Alfaro M."/>
            <person name="Sun H."/>
            <person name="Tritt A."/>
            <person name="Yoshinaga Y."/>
            <person name="Zwiers L.-H."/>
            <person name="Turgeon B."/>
            <person name="Goodwin S."/>
            <person name="Spatafora J."/>
            <person name="Crous P."/>
            <person name="Grigoriev I."/>
        </authorList>
    </citation>
    <scope>NUCLEOTIDE SEQUENCE</scope>
    <source>
        <strain evidence="12">CBS 122368</strain>
    </source>
</reference>
<dbReference type="SUPFAM" id="SSF52540">
    <property type="entry name" value="P-loop containing nucleoside triphosphate hydrolases"/>
    <property type="match status" value="2"/>
</dbReference>
<dbReference type="EMBL" id="ML987194">
    <property type="protein sequence ID" value="KAF2250153.1"/>
    <property type="molecule type" value="Genomic_DNA"/>
</dbReference>
<feature type="transmembrane region" description="Helical" evidence="10">
    <location>
        <begin position="1291"/>
        <end position="1316"/>
    </location>
</feature>
<dbReference type="PANTHER" id="PTHR19241">
    <property type="entry name" value="ATP-BINDING CASSETTE TRANSPORTER"/>
    <property type="match status" value="1"/>
</dbReference>
<dbReference type="PROSITE" id="PS00211">
    <property type="entry name" value="ABC_TRANSPORTER_1"/>
    <property type="match status" value="1"/>
</dbReference>
<dbReference type="Pfam" id="PF14510">
    <property type="entry name" value="ABC_trans_N"/>
    <property type="match status" value="1"/>
</dbReference>
<keyword evidence="4 10" id="KW-0812">Transmembrane</keyword>
<feature type="domain" description="ABC transporter" evidence="11">
    <location>
        <begin position="793"/>
        <end position="1036"/>
    </location>
</feature>
<dbReference type="InterPro" id="IPR034003">
    <property type="entry name" value="ABCG_PDR_2"/>
</dbReference>
<dbReference type="RefSeq" id="XP_033685157.1">
    <property type="nucleotide sequence ID" value="XM_033835521.1"/>
</dbReference>
<sequence>MAKEPIVELARSLSLRSVRDEKGELVNPFLTPENSLLDPSSAQFSSKTWLRTLMSIKSGDLERYPKRVAGVAYRNLSAHGFGQPTDYQKTFGNYPLAVLNAFKKLVRKTQKTRIQILKGFDGLVKSGEMLVVVGRPGSGCSTLLKTLAGETDGFFVAQESYINYQGIPKETMHRDFRGECVYQAEVDEHFPQLTVGQTIDFAARATAPRNRLPGVSRDVYAAHLRDVTMAVFGLSHTVNTIVGNDFVRGVSGGERKRVSIAEAAIAGSPLQCWDNSTRGLDSATALDFVRTLRTSTELTGATAIVTLYQASQSIYDVFDKVAVLYEGRQIYFGNIHAAKTFFINLGFECPPRQTTSDFLTSLTNPAERVVRDGLEGKTPNTPDEFAAVWHASEDRARLLKEIEEFNAQHPIGGPSLDQFRRSRKALQASTQRKGSPYTLSVPMQIKLCMRRGYQRLKGDMSVTITGIIFNAIMALVIGSVFYNLPDETGALYSRGALLFFAILLAAVASAMEILTLYAQRPIVEKQAKYAFYHPFAEAIASMICDLPNKIGTAIAFNLALYFMTNLRRTPGHFFVFLLFNFACTLTMSMYIRCIGALSRTFPQAMAPASIFSLAFVIYTGFTIPTKDMHPWFRWLNYLNPVGYAFESLIINEFHNRTIPCSRYVPNGPNYDNALPDERICATTGATTGANFVDGDTYLAVNFHYEASHLWRNLGIIIALMVFGCAGYLVATEYISAKKSKGEVLLFQRSRVPAVRSKLDEEANSDARLDARTLTREKTVPDAPASIQKQTAVFHWDGVCYDIKIKKEERRLLEEVDGWVKPGTLTALMGVTGAGKTTLLDVLANRVTMGVVSGQMLVDGRLRDTGFQRKTGYVQQQDLHLATATVREALVFSAILRQPMATPHAEKVAYVDEVIKVLEMEAYADAVIGVPGEGLNVEQRKRLTIGVELVAKPALLLFLDEPTSGLDSQTAWSICALLRKLADNGQAILCTIHQPSAILFQQFDRLLFLAKGGKTLYFGEIGESSKTFTSYFERNGARPCGQDENPAEWMLDITGAAPGSQCTQDWSAIWNDSDERKAVKAELAHMKETLIEKETSPPSLSVNDADALRPFAVSFSTQLWTVLVRVFQQYWRTPSYLYSKLALCLLSALFIGFSFWKTPNSLQGLQNQLYAVFMLLSIFTNFCTQIIPHFVAQRALYEVRERRSKTYCWQVFILSNILVEIPWNSLMALLVFVSWYYPIGLRQNAVEADQIVERGALMFLFILAFMLFAGTFTHMVIAGIETAEGAGAIINLLFSLSLIFCGVLATPEVLPGFWIFMYRVSPLTYFVSGVLSVGLANAHISCSAEELLRFSPPSMSSCSEYLADYIDSHGGYLLPYSNNSTTECVFCTGSETNIFLKSVSSEYKDRWRNFGIVFVYVVFNIAAAIGLFWLARVPKAQKERDQNVTKGAGGEDVEKSSDGTLESASRAPSSE</sequence>
<name>A0A6A6IKY5_9PLEO</name>
<keyword evidence="6" id="KW-0067">ATP-binding</keyword>
<organism evidence="12 13">
    <name type="scientific">Trematosphaeria pertusa</name>
    <dbReference type="NCBI Taxonomy" id="390896"/>
    <lineage>
        <taxon>Eukaryota</taxon>
        <taxon>Fungi</taxon>
        <taxon>Dikarya</taxon>
        <taxon>Ascomycota</taxon>
        <taxon>Pezizomycotina</taxon>
        <taxon>Dothideomycetes</taxon>
        <taxon>Pleosporomycetidae</taxon>
        <taxon>Pleosporales</taxon>
        <taxon>Massarineae</taxon>
        <taxon>Trematosphaeriaceae</taxon>
        <taxon>Trematosphaeria</taxon>
    </lineage>
</organism>
<protein>
    <submittedName>
        <fullName evidence="12">ABC transporter-like protein</fullName>
    </submittedName>
</protein>
<evidence type="ECO:0000256" key="6">
    <source>
        <dbReference type="ARBA" id="ARBA00022840"/>
    </source>
</evidence>
<feature type="compositionally biased region" description="Polar residues" evidence="9">
    <location>
        <begin position="1457"/>
        <end position="1470"/>
    </location>
</feature>
<keyword evidence="7 10" id="KW-1133">Transmembrane helix</keyword>
<dbReference type="Pfam" id="PF06422">
    <property type="entry name" value="PDR_CDR"/>
    <property type="match status" value="1"/>
</dbReference>
<dbReference type="FunFam" id="3.40.50.300:FF:000054">
    <property type="entry name" value="ABC multidrug transporter atrF"/>
    <property type="match status" value="1"/>
</dbReference>
<feature type="transmembrane region" description="Helical" evidence="10">
    <location>
        <begin position="1256"/>
        <end position="1279"/>
    </location>
</feature>
<comment type="similarity">
    <text evidence="2">Belongs to the ABC transporter superfamily. ABCG family. PDR (TC 3.A.1.205) subfamily.</text>
</comment>
<dbReference type="Pfam" id="PF00005">
    <property type="entry name" value="ABC_tran"/>
    <property type="match status" value="2"/>
</dbReference>
<dbReference type="PROSITE" id="PS50893">
    <property type="entry name" value="ABC_TRANSPORTER_2"/>
    <property type="match status" value="2"/>
</dbReference>
<evidence type="ECO:0000256" key="7">
    <source>
        <dbReference type="ARBA" id="ARBA00022989"/>
    </source>
</evidence>
<feature type="transmembrane region" description="Helical" evidence="10">
    <location>
        <begin position="496"/>
        <end position="518"/>
    </location>
</feature>
<feature type="transmembrane region" description="Helical" evidence="10">
    <location>
        <begin position="1409"/>
        <end position="1430"/>
    </location>
</feature>
<keyword evidence="8 10" id="KW-0472">Membrane</keyword>
<evidence type="ECO:0000313" key="13">
    <source>
        <dbReference type="Proteomes" id="UP000800094"/>
    </source>
</evidence>
<evidence type="ECO:0000256" key="8">
    <source>
        <dbReference type="ARBA" id="ARBA00023136"/>
    </source>
</evidence>
<gene>
    <name evidence="12" type="ORF">BU26DRAFT_604383</name>
</gene>
<evidence type="ECO:0000256" key="2">
    <source>
        <dbReference type="ARBA" id="ARBA00006012"/>
    </source>
</evidence>